<name>A0A0S2LIK4_CRYD1</name>
<feature type="region of interest" description="Disordered" evidence="1">
    <location>
        <begin position="140"/>
        <end position="166"/>
    </location>
</feature>
<keyword evidence="4" id="KW-1185">Reference proteome</keyword>
<accession>A0A0S2LIK4</accession>
<keyword evidence="2" id="KW-0472">Membrane</keyword>
<dbReference type="KEGG" id="cne:CNE00535"/>
<keyword evidence="2" id="KW-0812">Transmembrane</keyword>
<proteinExistence type="predicted"/>
<dbReference type="EMBL" id="AE017345">
    <property type="protein sequence ID" value="ALO60549.1"/>
    <property type="molecule type" value="Genomic_DNA"/>
</dbReference>
<evidence type="ECO:0000313" key="3">
    <source>
        <dbReference type="EMBL" id="ALO60549.1"/>
    </source>
</evidence>
<evidence type="ECO:0000256" key="2">
    <source>
        <dbReference type="SAM" id="Phobius"/>
    </source>
</evidence>
<feature type="compositionally biased region" description="Low complexity" evidence="1">
    <location>
        <begin position="15"/>
        <end position="27"/>
    </location>
</feature>
<keyword evidence="2" id="KW-1133">Transmembrane helix</keyword>
<dbReference type="Proteomes" id="UP000002149">
    <property type="component" value="Chromosome 5"/>
</dbReference>
<feature type="compositionally biased region" description="Polar residues" evidence="1">
    <location>
        <begin position="209"/>
        <end position="219"/>
    </location>
</feature>
<feature type="region of interest" description="Disordered" evidence="1">
    <location>
        <begin position="358"/>
        <end position="381"/>
    </location>
</feature>
<protein>
    <submittedName>
        <fullName evidence="3">Uncharacterized protein</fullName>
    </submittedName>
</protein>
<dbReference type="GeneID" id="36392851"/>
<feature type="transmembrane region" description="Helical" evidence="2">
    <location>
        <begin position="33"/>
        <end position="53"/>
    </location>
</feature>
<reference evidence="3 4" key="1">
    <citation type="journal article" date="2005" name="Science">
        <title>The genome of the basidiomycetous yeast and human pathogen Cryptococcus neoformans.</title>
        <authorList>
            <person name="Loftus B.J."/>
            <person name="Fung E."/>
            <person name="Roncaglia P."/>
            <person name="Rowley D."/>
            <person name="Amedeo P."/>
            <person name="Bruno D."/>
            <person name="Vamathevan J."/>
            <person name="Miranda M."/>
            <person name="Anderson I.J."/>
            <person name="Fraser J.A."/>
            <person name="Allen J.E."/>
            <person name="Bosdet I.E."/>
            <person name="Brent M.R."/>
            <person name="Chiu R."/>
            <person name="Doering T.L."/>
            <person name="Donlin M.J."/>
            <person name="D'Souza C.A."/>
            <person name="Fox D.S."/>
            <person name="Grinberg V."/>
            <person name="Fu J."/>
            <person name="Fukushima M."/>
            <person name="Haas B.J."/>
            <person name="Huang J.C."/>
            <person name="Janbon G."/>
            <person name="Jones S.J."/>
            <person name="Koo H.L."/>
            <person name="Krzywinski M.I."/>
            <person name="Kwon-Chung J.K."/>
            <person name="Lengeler K.B."/>
            <person name="Maiti R."/>
            <person name="Marra M.A."/>
            <person name="Marra R.E."/>
            <person name="Mathewson C.A."/>
            <person name="Mitchell T.G."/>
            <person name="Pertea M."/>
            <person name="Riggs F.R."/>
            <person name="Salzberg S.L."/>
            <person name="Schein J.E."/>
            <person name="Shvartsbeyn A."/>
            <person name="Shin H."/>
            <person name="Shumway M."/>
            <person name="Specht C.A."/>
            <person name="Suh B.B."/>
            <person name="Tenney A."/>
            <person name="Utterback T.R."/>
            <person name="Wickes B.L."/>
            <person name="Wortman J.R."/>
            <person name="Wye N.H."/>
            <person name="Kronstad J.W."/>
            <person name="Lodge J.K."/>
            <person name="Heitman J."/>
            <person name="Davis R.W."/>
            <person name="Fraser C.M."/>
            <person name="Hyman R.W."/>
        </authorList>
    </citation>
    <scope>NUCLEOTIDE SEQUENCE [LARGE SCALE GENOMIC DNA]</scope>
    <source>
        <strain evidence="4">JEC21 / ATCC MYA-565</strain>
    </source>
</reference>
<dbReference type="InParanoid" id="A0A0S2LIK4"/>
<evidence type="ECO:0000313" key="4">
    <source>
        <dbReference type="Proteomes" id="UP000002149"/>
    </source>
</evidence>
<dbReference type="OrthoDB" id="2574600at2759"/>
<evidence type="ECO:0000256" key="1">
    <source>
        <dbReference type="SAM" id="MobiDB-lite"/>
    </source>
</evidence>
<dbReference type="RefSeq" id="XP_024514360.1">
    <property type="nucleotide sequence ID" value="XM_024658508.1"/>
</dbReference>
<feature type="compositionally biased region" description="Low complexity" evidence="1">
    <location>
        <begin position="235"/>
        <end position="245"/>
    </location>
</feature>
<feature type="region of interest" description="Disordered" evidence="1">
    <location>
        <begin position="1"/>
        <end position="27"/>
    </location>
</feature>
<organism evidence="3 4">
    <name type="scientific">Cryptococcus deneoformans (strain JEC21 / ATCC MYA-565)</name>
    <name type="common">Cryptococcus neoformans var. neoformans serotype D</name>
    <dbReference type="NCBI Taxonomy" id="214684"/>
    <lineage>
        <taxon>Eukaryota</taxon>
        <taxon>Fungi</taxon>
        <taxon>Dikarya</taxon>
        <taxon>Basidiomycota</taxon>
        <taxon>Agaricomycotina</taxon>
        <taxon>Tremellomycetes</taxon>
        <taxon>Tremellales</taxon>
        <taxon>Cryptococcaceae</taxon>
        <taxon>Cryptococcus</taxon>
        <taxon>Cryptococcus neoformans species complex</taxon>
    </lineage>
</organism>
<sequence length="381" mass="41653">MPQPPILPSLFPREPATSSTASSSSSSISLPSLLSILLPLLMLLLAIITLGVYKYVGWRRGKKLDEAVEKHAREVEQRRKLAKIRYVYGTPGMYGSGCDADGRMDGPPVGWCTQKWLEAADARRSFISLSSLSASSSRPSSLVDIGNKITTEPKGEIKGQGSDQKRYSQLYQQLQSYRPRLHTTGGSPSYHALPSRTDEIPLSPDQYDHTTPNPSFQPSSCPPAKETPTTPPQSQPQSTAATTVMAAPYPSPPSLPLPAFGLGDDSRIEFEDAMPSLTFALKPTAPIRRFEQRTSPLKRQFKMESVGDGRSKKELIRGRLFEEKSSLGLSGIEKQTSTSTFNTGITPIEDDFHTSLIHGPGISDQSDHLEFTDADSSVTTR</sequence>
<feature type="region of interest" description="Disordered" evidence="1">
    <location>
        <begin position="180"/>
        <end position="245"/>
    </location>
</feature>
<dbReference type="PaxDb" id="214684-A0A0S2LIK4"/>
<dbReference type="AlphaFoldDB" id="A0A0S2LIK4"/>
<gene>
    <name evidence="3" type="ordered locus">CNE00535</name>
</gene>
<dbReference type="VEuPathDB" id="FungiDB:CNE00535"/>